<dbReference type="Pfam" id="PF13528">
    <property type="entry name" value="Glyco_trans_1_3"/>
    <property type="match status" value="1"/>
</dbReference>
<keyword evidence="2" id="KW-1185">Reference proteome</keyword>
<dbReference type="SUPFAM" id="SSF53756">
    <property type="entry name" value="UDP-Glycosyltransferase/glycogen phosphorylase"/>
    <property type="match status" value="1"/>
</dbReference>
<sequence length="364" mass="41434">MKILYGVQATGNGHISRAHAMAKHLPLENTQYVFSGRKRDDFFDMNKFGDWECLAGLSFAFNKGKISNFQTLRQNRWQQFIQDVNAMRKHLDKYDVVVSDFEPVCAWAAKLAGKPCIGIGHQYAFDYAVPKAGNDFVSRKIMQNFAPVTVGLGLHWHHFGQDILPPIVEIHEATQHCASDKPLILVYLGFESQQDVIRLLEPFSDYHFAIYGPFKEACNIAHLEFKPASREGFHQDLHRCEGVICNAGFELASEAISLGKKLLVKPLLGQTEQESNARALHELDLGMTMETLQRPSVDAWLQWNKQQKVHYPDAAKHIVEWLQAGNWDNCQALSKTLWQKTHAEGNPHFNREETDQYNALLECA</sequence>
<organism evidence="1 2">
    <name type="scientific">Pseudoteredinibacter isoporae</name>
    <dbReference type="NCBI Taxonomy" id="570281"/>
    <lineage>
        <taxon>Bacteria</taxon>
        <taxon>Pseudomonadati</taxon>
        <taxon>Pseudomonadota</taxon>
        <taxon>Gammaproteobacteria</taxon>
        <taxon>Cellvibrionales</taxon>
        <taxon>Cellvibrionaceae</taxon>
        <taxon>Pseudoteredinibacter</taxon>
    </lineage>
</organism>
<evidence type="ECO:0000313" key="2">
    <source>
        <dbReference type="Proteomes" id="UP000528457"/>
    </source>
</evidence>
<dbReference type="Proteomes" id="UP000528457">
    <property type="component" value="Unassembled WGS sequence"/>
</dbReference>
<comment type="caution">
    <text evidence="1">The sequence shown here is derived from an EMBL/GenBank/DDBJ whole genome shotgun (WGS) entry which is preliminary data.</text>
</comment>
<dbReference type="RefSeq" id="WP_166847123.1">
    <property type="nucleotide sequence ID" value="NZ_JAAONY010000002.1"/>
</dbReference>
<proteinExistence type="predicted"/>
<protein>
    <submittedName>
        <fullName evidence="1">Uncharacterized protein (TIGR00661 family)</fullName>
    </submittedName>
</protein>
<evidence type="ECO:0000313" key="1">
    <source>
        <dbReference type="EMBL" id="MBB6521950.1"/>
    </source>
</evidence>
<gene>
    <name evidence="1" type="ORF">HNR48_002235</name>
</gene>
<dbReference type="NCBIfam" id="TIGR00661">
    <property type="entry name" value="MJ1255"/>
    <property type="match status" value="1"/>
</dbReference>
<dbReference type="AlphaFoldDB" id="A0A7X0JV23"/>
<dbReference type="PANTHER" id="PTHR21015:SF22">
    <property type="entry name" value="GLYCOSYLTRANSFERASE"/>
    <property type="match status" value="1"/>
</dbReference>
<dbReference type="Gene3D" id="3.40.50.2000">
    <property type="entry name" value="Glycogen Phosphorylase B"/>
    <property type="match status" value="1"/>
</dbReference>
<dbReference type="InParanoid" id="A0A7X0JV23"/>
<accession>A0A7X0JV23</accession>
<dbReference type="PANTHER" id="PTHR21015">
    <property type="entry name" value="UDP-N-ACETYLGLUCOSAMINE--N-ACETYLMURAMYL-(PENTAPEPTIDE) PYROPHOSPHORYL-UNDECAPRENOL N-ACETYLGLUCOSAMINE TRANSFERASE 1"/>
    <property type="match status" value="1"/>
</dbReference>
<dbReference type="InterPro" id="IPR005262">
    <property type="entry name" value="MJ1255-like"/>
</dbReference>
<dbReference type="EMBL" id="JACHHT010000002">
    <property type="protein sequence ID" value="MBB6521950.1"/>
    <property type="molecule type" value="Genomic_DNA"/>
</dbReference>
<dbReference type="GO" id="GO:0016757">
    <property type="term" value="F:glycosyltransferase activity"/>
    <property type="evidence" value="ECO:0007669"/>
    <property type="project" value="TreeGrafter"/>
</dbReference>
<reference evidence="1 2" key="1">
    <citation type="submission" date="2020-08" db="EMBL/GenBank/DDBJ databases">
        <title>Genomic Encyclopedia of Type Strains, Phase IV (KMG-IV): sequencing the most valuable type-strain genomes for metagenomic binning, comparative biology and taxonomic classification.</title>
        <authorList>
            <person name="Goeker M."/>
        </authorList>
    </citation>
    <scope>NUCLEOTIDE SEQUENCE [LARGE SCALE GENOMIC DNA]</scope>
    <source>
        <strain evidence="1 2">DSM 22368</strain>
    </source>
</reference>
<name>A0A7X0JV23_9GAMM</name>